<accession>A0A7W8XR49</accession>
<keyword evidence="3" id="KW-0560">Oxidoreductase</keyword>
<evidence type="ECO:0000313" key="3">
    <source>
        <dbReference type="EMBL" id="MBB5574060.1"/>
    </source>
</evidence>
<evidence type="ECO:0000256" key="1">
    <source>
        <dbReference type="ARBA" id="ARBA00006484"/>
    </source>
</evidence>
<feature type="domain" description="Ketoreductase" evidence="2">
    <location>
        <begin position="11"/>
        <end position="193"/>
    </location>
</feature>
<proteinExistence type="inferred from homology"/>
<reference evidence="3 4" key="1">
    <citation type="submission" date="2020-08" db="EMBL/GenBank/DDBJ databases">
        <title>Genomic Encyclopedia of Type Strains, Phase IV (KMG-V): Genome sequencing to study the core and pangenomes of soil and plant-associated prokaryotes.</title>
        <authorList>
            <person name="Whitman W."/>
        </authorList>
    </citation>
    <scope>NUCLEOTIDE SEQUENCE [LARGE SCALE GENOMIC DNA]</scope>
    <source>
        <strain evidence="3 4">SEMIA 4064</strain>
    </source>
</reference>
<dbReference type="PRINTS" id="PR00080">
    <property type="entry name" value="SDRFAMILY"/>
</dbReference>
<dbReference type="EC" id="1.1.1.100" evidence="3"/>
<dbReference type="GO" id="GO:0030497">
    <property type="term" value="P:fatty acid elongation"/>
    <property type="evidence" value="ECO:0007669"/>
    <property type="project" value="TreeGrafter"/>
</dbReference>
<dbReference type="FunFam" id="3.40.50.720:FF:000084">
    <property type="entry name" value="Short-chain dehydrogenase reductase"/>
    <property type="match status" value="1"/>
</dbReference>
<dbReference type="InterPro" id="IPR057326">
    <property type="entry name" value="KR_dom"/>
</dbReference>
<dbReference type="SMART" id="SM00822">
    <property type="entry name" value="PKS_KR"/>
    <property type="match status" value="1"/>
</dbReference>
<dbReference type="EMBL" id="JACHBI010000004">
    <property type="protein sequence ID" value="MBB5574060.1"/>
    <property type="molecule type" value="Genomic_DNA"/>
</dbReference>
<dbReference type="AlphaFoldDB" id="A0A7W8XR49"/>
<dbReference type="PANTHER" id="PTHR42760:SF135">
    <property type="entry name" value="BLL7886 PROTEIN"/>
    <property type="match status" value="1"/>
</dbReference>
<dbReference type="Gene3D" id="3.40.50.720">
    <property type="entry name" value="NAD(P)-binding Rossmann-like Domain"/>
    <property type="match status" value="1"/>
</dbReference>
<dbReference type="PRINTS" id="PR00081">
    <property type="entry name" value="GDHRDH"/>
</dbReference>
<sequence length="257" mass="27685">MVFHPKLFENRNVVVTGAGRGIGLEVARQFLDCSARVLVHVGRDPGRELPDFLLEAELDRRAFLVPADFTSETGTRDFALAAADVFDRIDVLVNNAGTMVGRFPAGELTDEWYDRIVQLNQTSVVEVTRALLPLLRAAGQAAIVNTVSISALTGGSPGSAIYSASKAFVATYSKALARELAPEGIRVNCVSPGTIATDFHDRYSSKEKLEQTRRSIPLQRLGTAEDCAPAYLFLAAPTLSGYITGQVIEINGGQLIC</sequence>
<evidence type="ECO:0000313" key="4">
    <source>
        <dbReference type="Proteomes" id="UP000549882"/>
    </source>
</evidence>
<dbReference type="GO" id="GO:0004316">
    <property type="term" value="F:3-oxoacyl-[acyl-carrier-protein] reductase (NADPH) activity"/>
    <property type="evidence" value="ECO:0007669"/>
    <property type="project" value="UniProtKB-EC"/>
</dbReference>
<keyword evidence="4" id="KW-1185">Reference proteome</keyword>
<dbReference type="InterPro" id="IPR020904">
    <property type="entry name" value="Sc_DH/Rdtase_CS"/>
</dbReference>
<dbReference type="InterPro" id="IPR002347">
    <property type="entry name" value="SDR_fam"/>
</dbReference>
<organism evidence="3 4">
    <name type="scientific">Rhizobium paranaense</name>
    <dbReference type="NCBI Taxonomy" id="1650438"/>
    <lineage>
        <taxon>Bacteria</taxon>
        <taxon>Pseudomonadati</taxon>
        <taxon>Pseudomonadota</taxon>
        <taxon>Alphaproteobacteria</taxon>
        <taxon>Hyphomicrobiales</taxon>
        <taxon>Rhizobiaceae</taxon>
        <taxon>Rhizobium/Agrobacterium group</taxon>
        <taxon>Rhizobium</taxon>
    </lineage>
</organism>
<comment type="caution">
    <text evidence="3">The sequence shown here is derived from an EMBL/GenBank/DDBJ whole genome shotgun (WGS) entry which is preliminary data.</text>
</comment>
<dbReference type="SUPFAM" id="SSF51735">
    <property type="entry name" value="NAD(P)-binding Rossmann-fold domains"/>
    <property type="match status" value="1"/>
</dbReference>
<dbReference type="Pfam" id="PF13561">
    <property type="entry name" value="adh_short_C2"/>
    <property type="match status" value="1"/>
</dbReference>
<dbReference type="PANTHER" id="PTHR42760">
    <property type="entry name" value="SHORT-CHAIN DEHYDROGENASES/REDUCTASES FAMILY MEMBER"/>
    <property type="match status" value="1"/>
</dbReference>
<dbReference type="Proteomes" id="UP000549882">
    <property type="component" value="Unassembled WGS sequence"/>
</dbReference>
<dbReference type="InterPro" id="IPR036291">
    <property type="entry name" value="NAD(P)-bd_dom_sf"/>
</dbReference>
<name>A0A7W8XR49_9HYPH</name>
<gene>
    <name evidence="3" type="ORF">GGD50_002682</name>
</gene>
<protein>
    <submittedName>
        <fullName evidence="3">3-oxoacyl-[acyl-carrier protein] reductase</fullName>
        <ecNumber evidence="3">1.1.1.100</ecNumber>
    </submittedName>
</protein>
<evidence type="ECO:0000259" key="2">
    <source>
        <dbReference type="SMART" id="SM00822"/>
    </source>
</evidence>
<dbReference type="PROSITE" id="PS00061">
    <property type="entry name" value="ADH_SHORT"/>
    <property type="match status" value="1"/>
</dbReference>
<comment type="similarity">
    <text evidence="1">Belongs to the short-chain dehydrogenases/reductases (SDR) family.</text>
</comment>
<dbReference type="CDD" id="cd05233">
    <property type="entry name" value="SDR_c"/>
    <property type="match status" value="1"/>
</dbReference>